<dbReference type="Proteomes" id="UP000823388">
    <property type="component" value="Chromosome 5K"/>
</dbReference>
<keyword evidence="3" id="KW-1185">Reference proteome</keyword>
<evidence type="ECO:0000313" key="2">
    <source>
        <dbReference type="EMBL" id="KAG2603251.1"/>
    </source>
</evidence>
<organism evidence="2 3">
    <name type="scientific">Panicum virgatum</name>
    <name type="common">Blackwell switchgrass</name>
    <dbReference type="NCBI Taxonomy" id="38727"/>
    <lineage>
        <taxon>Eukaryota</taxon>
        <taxon>Viridiplantae</taxon>
        <taxon>Streptophyta</taxon>
        <taxon>Embryophyta</taxon>
        <taxon>Tracheophyta</taxon>
        <taxon>Spermatophyta</taxon>
        <taxon>Magnoliopsida</taxon>
        <taxon>Liliopsida</taxon>
        <taxon>Poales</taxon>
        <taxon>Poaceae</taxon>
        <taxon>PACMAD clade</taxon>
        <taxon>Panicoideae</taxon>
        <taxon>Panicodae</taxon>
        <taxon>Paniceae</taxon>
        <taxon>Panicinae</taxon>
        <taxon>Panicum</taxon>
        <taxon>Panicum sect. Hiantes</taxon>
    </lineage>
</organism>
<protein>
    <recommendedName>
        <fullName evidence="4">Secreted protein</fullName>
    </recommendedName>
</protein>
<gene>
    <name evidence="2" type="ORF">PVAP13_5KG757380</name>
</gene>
<comment type="caution">
    <text evidence="2">The sequence shown here is derived from an EMBL/GenBank/DDBJ whole genome shotgun (WGS) entry which is preliminary data.</text>
</comment>
<keyword evidence="1" id="KW-0732">Signal</keyword>
<dbReference type="EMBL" id="CM029045">
    <property type="protein sequence ID" value="KAG2603251.1"/>
    <property type="molecule type" value="Genomic_DNA"/>
</dbReference>
<name>A0A8T0SX20_PANVG</name>
<evidence type="ECO:0008006" key="4">
    <source>
        <dbReference type="Google" id="ProtNLM"/>
    </source>
</evidence>
<evidence type="ECO:0000256" key="1">
    <source>
        <dbReference type="SAM" id="SignalP"/>
    </source>
</evidence>
<feature type="signal peptide" evidence="1">
    <location>
        <begin position="1"/>
        <end position="17"/>
    </location>
</feature>
<proteinExistence type="predicted"/>
<sequence>MTVFSCIFRWLACSSLAKMHQPELKSKMKNSSSVKTIYIYIAAWNRGHLELQLLVCWSYSCEAHWCWSLLKMVAIASADI</sequence>
<reference evidence="2" key="1">
    <citation type="submission" date="2020-05" db="EMBL/GenBank/DDBJ databases">
        <title>WGS assembly of Panicum virgatum.</title>
        <authorList>
            <person name="Lovell J.T."/>
            <person name="Jenkins J."/>
            <person name="Shu S."/>
            <person name="Juenger T.E."/>
            <person name="Schmutz J."/>
        </authorList>
    </citation>
    <scope>NUCLEOTIDE SEQUENCE</scope>
    <source>
        <strain evidence="2">AP13</strain>
    </source>
</reference>
<dbReference type="AlphaFoldDB" id="A0A8T0SX20"/>
<feature type="chain" id="PRO_5035856105" description="Secreted protein" evidence="1">
    <location>
        <begin position="18"/>
        <end position="80"/>
    </location>
</feature>
<accession>A0A8T0SX20</accession>
<evidence type="ECO:0000313" key="3">
    <source>
        <dbReference type="Proteomes" id="UP000823388"/>
    </source>
</evidence>